<evidence type="ECO:0000256" key="1">
    <source>
        <dbReference type="PIRSR" id="PIRSR002703-1"/>
    </source>
</evidence>
<dbReference type="PRINTS" id="PR00347">
    <property type="entry name" value="THAUMATIN"/>
</dbReference>
<keyword evidence="1" id="KW-1015">Disulfide bond</keyword>
<dbReference type="EMBL" id="JANEYF010002916">
    <property type="protein sequence ID" value="KAJ8941000.1"/>
    <property type="molecule type" value="Genomic_DNA"/>
</dbReference>
<protein>
    <submittedName>
        <fullName evidence="3">Uncharacterized protein</fullName>
    </submittedName>
</protein>
<dbReference type="PROSITE" id="PS51367">
    <property type="entry name" value="THAUMATIN_2"/>
    <property type="match status" value="1"/>
</dbReference>
<dbReference type="Gene3D" id="2.60.110.10">
    <property type="entry name" value="Thaumatin"/>
    <property type="match status" value="1"/>
</dbReference>
<dbReference type="Pfam" id="PF00314">
    <property type="entry name" value="Thaumatin"/>
    <property type="match status" value="1"/>
</dbReference>
<dbReference type="PIRSF" id="PIRSF002703">
    <property type="entry name" value="Thaumatin"/>
    <property type="match status" value="1"/>
</dbReference>
<feature type="disulfide bond" evidence="1">
    <location>
        <begin position="157"/>
        <end position="172"/>
    </location>
</feature>
<evidence type="ECO:0000313" key="3">
    <source>
        <dbReference type="EMBL" id="KAJ8941000.1"/>
    </source>
</evidence>
<feature type="disulfide bond" evidence="1">
    <location>
        <begin position="85"/>
        <end position="91"/>
    </location>
</feature>
<feature type="disulfide bond" evidence="1">
    <location>
        <begin position="176"/>
        <end position="185"/>
    </location>
</feature>
<feature type="signal peptide" evidence="2">
    <location>
        <begin position="1"/>
        <end position="16"/>
    </location>
</feature>
<accession>A0AAV8XPP3</accession>
<keyword evidence="2" id="KW-0732">Signal</keyword>
<comment type="caution">
    <text evidence="3">The sequence shown here is derived from an EMBL/GenBank/DDBJ whole genome shotgun (WGS) entry which is preliminary data.</text>
</comment>
<dbReference type="AlphaFoldDB" id="A0AAV8XPP3"/>
<dbReference type="InterPro" id="IPR037176">
    <property type="entry name" value="Osmotin/thaumatin-like_sf"/>
</dbReference>
<evidence type="ECO:0000313" key="4">
    <source>
        <dbReference type="Proteomes" id="UP001162156"/>
    </source>
</evidence>
<dbReference type="InterPro" id="IPR001938">
    <property type="entry name" value="Thaumatin"/>
</dbReference>
<keyword evidence="4" id="KW-1185">Reference proteome</keyword>
<dbReference type="CDD" id="cd09218">
    <property type="entry name" value="TLP-PA"/>
    <property type="match status" value="1"/>
</dbReference>
<feature type="disulfide bond" evidence="1">
    <location>
        <begin position="186"/>
        <end position="196"/>
    </location>
</feature>
<dbReference type="Proteomes" id="UP001162156">
    <property type="component" value="Unassembled WGS sequence"/>
</dbReference>
<proteinExistence type="predicted"/>
<dbReference type="PANTHER" id="PTHR31048">
    <property type="entry name" value="OS03G0233200 PROTEIN"/>
    <property type="match status" value="1"/>
</dbReference>
<gene>
    <name evidence="3" type="ORF">NQ314_010508</name>
</gene>
<dbReference type="FunFam" id="2.60.110.10:FF:000004">
    <property type="entry name" value="THAUMATIN-LIKE PROTEIN 1"/>
    <property type="match status" value="1"/>
</dbReference>
<feature type="disulfide bond" evidence="1">
    <location>
        <begin position="73"/>
        <end position="80"/>
    </location>
</feature>
<name>A0AAV8XPP3_9CUCU</name>
<dbReference type="SUPFAM" id="SSF49870">
    <property type="entry name" value="Osmotin, thaumatin-like protein"/>
    <property type="match status" value="1"/>
</dbReference>
<sequence length="241" mass="26082">MFKLIIAAILIVTVRAVDFEIRNNDGGDIWIGIQGNPGKENLANGGFILGSKQSRTLKAAADWAGRFWARTWCNPSTGFCLTGDCGGKLECQGAGGVPPASLAEITLGGAGGLDYYDLSFVDGFNIVLTFEPVDGAGDGSQYSCKRASCSFHLNDECPSALRVNSEHGVVACKSACAAFDTDEYCCRNAHDRPETCRSSDWPVDYPYYFKSHCPDAYSYAYDDNKSTFTCRAQKYLITFGG</sequence>
<feature type="disulfide bond" evidence="1">
    <location>
        <begin position="144"/>
        <end position="230"/>
    </location>
</feature>
<organism evidence="3 4">
    <name type="scientific">Rhamnusium bicolor</name>
    <dbReference type="NCBI Taxonomy" id="1586634"/>
    <lineage>
        <taxon>Eukaryota</taxon>
        <taxon>Metazoa</taxon>
        <taxon>Ecdysozoa</taxon>
        <taxon>Arthropoda</taxon>
        <taxon>Hexapoda</taxon>
        <taxon>Insecta</taxon>
        <taxon>Pterygota</taxon>
        <taxon>Neoptera</taxon>
        <taxon>Endopterygota</taxon>
        <taxon>Coleoptera</taxon>
        <taxon>Polyphaga</taxon>
        <taxon>Cucujiformia</taxon>
        <taxon>Chrysomeloidea</taxon>
        <taxon>Cerambycidae</taxon>
        <taxon>Lepturinae</taxon>
        <taxon>Rhagiini</taxon>
        <taxon>Rhamnusium</taxon>
    </lineage>
</organism>
<feature type="disulfide bond" evidence="1">
    <location>
        <begin position="149"/>
        <end position="213"/>
    </location>
</feature>
<feature type="chain" id="PRO_5043597300" evidence="2">
    <location>
        <begin position="17"/>
        <end position="241"/>
    </location>
</feature>
<dbReference type="SMART" id="SM00205">
    <property type="entry name" value="THN"/>
    <property type="match status" value="1"/>
</dbReference>
<evidence type="ECO:0000256" key="2">
    <source>
        <dbReference type="SAM" id="SignalP"/>
    </source>
</evidence>
<reference evidence="3" key="1">
    <citation type="journal article" date="2023" name="Insect Mol. Biol.">
        <title>Genome sequencing provides insights into the evolution of gene families encoding plant cell wall-degrading enzymes in longhorned beetles.</title>
        <authorList>
            <person name="Shin N.R."/>
            <person name="Okamura Y."/>
            <person name="Kirsch R."/>
            <person name="Pauchet Y."/>
        </authorList>
    </citation>
    <scope>NUCLEOTIDE SEQUENCE</scope>
    <source>
        <strain evidence="3">RBIC_L_NR</strain>
    </source>
</reference>